<feature type="domain" description="Thiolase N-terminal" evidence="1">
    <location>
        <begin position="5"/>
        <end position="213"/>
    </location>
</feature>
<gene>
    <name evidence="3" type="ORF">H6P80_05320</name>
</gene>
<organism evidence="3 4">
    <name type="scientific">Parasphingopyxis marina</name>
    <dbReference type="NCBI Taxonomy" id="2761622"/>
    <lineage>
        <taxon>Bacteria</taxon>
        <taxon>Pseudomonadati</taxon>
        <taxon>Pseudomonadota</taxon>
        <taxon>Alphaproteobacteria</taxon>
        <taxon>Sphingomonadales</taxon>
        <taxon>Sphingomonadaceae</taxon>
        <taxon>Parasphingopyxis</taxon>
    </lineage>
</organism>
<comment type="caution">
    <text evidence="3">The sequence shown here is derived from an EMBL/GenBank/DDBJ whole genome shotgun (WGS) entry which is preliminary data.</text>
</comment>
<evidence type="ECO:0000259" key="2">
    <source>
        <dbReference type="Pfam" id="PF22691"/>
    </source>
</evidence>
<proteinExistence type="predicted"/>
<dbReference type="PANTHER" id="PTHR42870:SF1">
    <property type="entry name" value="NON-SPECIFIC LIPID-TRANSFER PROTEIN-LIKE 2"/>
    <property type="match status" value="1"/>
</dbReference>
<keyword evidence="4" id="KW-1185">Reference proteome</keyword>
<evidence type="ECO:0000313" key="3">
    <source>
        <dbReference type="EMBL" id="MBC2777038.1"/>
    </source>
</evidence>
<dbReference type="PIRSF" id="PIRSF000429">
    <property type="entry name" value="Ac-CoA_Ac_transf"/>
    <property type="match status" value="1"/>
</dbReference>
<dbReference type="RefSeq" id="WP_185800272.1">
    <property type="nucleotide sequence ID" value="NZ_JACJVJ010000001.1"/>
</dbReference>
<evidence type="ECO:0000259" key="1">
    <source>
        <dbReference type="Pfam" id="PF00108"/>
    </source>
</evidence>
<sequence>MTDTVIIGAGIHPFGRFDKSAEDIGSYAAAMALKDAGVAWSDIDASYLSRMYLPATSGARILRKLGATDMSIVDVEAACASGGVALRQAVLAIKSGECDVVMVLGAEKMPRGFMDPRMIYADWQIEMGMSMNPSYWSMRAMRHMHEFGTTEEQIAKIAYKNHLNSVHNPNAMYQKEFSMEEILGSTMVCDPIRKLEICAPDDGAAAVIVASEDYARKIGARAPIRIASCEHTVARYSADFRCPADSMSATAHNEGPTEVTAQKAYDKAGLGAEDIDCFEVQDTDAFCELEIYEELKLCPLGEGGRLIDEGVTTMTGAHPVNMSGGLISKGEPVGASHLGQVHELVQQLRGEAGPRQVENAKVGLGHVLGAGGNCAVTILQK</sequence>
<protein>
    <submittedName>
        <fullName evidence="3">Thiolase family protein</fullName>
    </submittedName>
</protein>
<dbReference type="Pfam" id="PF22691">
    <property type="entry name" value="Thiolase_C_1"/>
    <property type="match status" value="1"/>
</dbReference>
<accession>A0A842HT38</accession>
<feature type="domain" description="Thiolase C-terminal" evidence="2">
    <location>
        <begin position="256"/>
        <end position="378"/>
    </location>
</feature>
<dbReference type="GO" id="GO:0003988">
    <property type="term" value="F:acetyl-CoA C-acyltransferase activity"/>
    <property type="evidence" value="ECO:0007669"/>
    <property type="project" value="UniProtKB-ARBA"/>
</dbReference>
<dbReference type="CDD" id="cd00829">
    <property type="entry name" value="SCP-x_thiolase"/>
    <property type="match status" value="1"/>
</dbReference>
<dbReference type="InterPro" id="IPR055140">
    <property type="entry name" value="Thiolase_C_2"/>
</dbReference>
<dbReference type="Pfam" id="PF00108">
    <property type="entry name" value="Thiolase_N"/>
    <property type="match status" value="1"/>
</dbReference>
<dbReference type="InterPro" id="IPR002155">
    <property type="entry name" value="Thiolase"/>
</dbReference>
<dbReference type="EMBL" id="JACJVJ010000001">
    <property type="protein sequence ID" value="MBC2777038.1"/>
    <property type="molecule type" value="Genomic_DNA"/>
</dbReference>
<dbReference type="Gene3D" id="3.40.47.10">
    <property type="match status" value="1"/>
</dbReference>
<name>A0A842HT38_9SPHN</name>
<dbReference type="PANTHER" id="PTHR42870">
    <property type="entry name" value="ACETYL-COA C-ACETYLTRANSFERASE"/>
    <property type="match status" value="1"/>
</dbReference>
<dbReference type="AlphaFoldDB" id="A0A842HT38"/>
<reference evidence="3 4" key="1">
    <citation type="submission" date="2020-08" db="EMBL/GenBank/DDBJ databases">
        <title>Draft genome sequence of Parasphingopyxis sp. GrpM-11.</title>
        <authorList>
            <person name="Oh J."/>
            <person name="Roh D.-H."/>
        </authorList>
    </citation>
    <scope>NUCLEOTIDE SEQUENCE [LARGE SCALE GENOMIC DNA]</scope>
    <source>
        <strain evidence="3 4">GrpM-11</strain>
    </source>
</reference>
<dbReference type="SUPFAM" id="SSF53901">
    <property type="entry name" value="Thiolase-like"/>
    <property type="match status" value="2"/>
</dbReference>
<dbReference type="InterPro" id="IPR020616">
    <property type="entry name" value="Thiolase_N"/>
</dbReference>
<dbReference type="InterPro" id="IPR016039">
    <property type="entry name" value="Thiolase-like"/>
</dbReference>
<dbReference type="Proteomes" id="UP000564378">
    <property type="component" value="Unassembled WGS sequence"/>
</dbReference>
<evidence type="ECO:0000313" key="4">
    <source>
        <dbReference type="Proteomes" id="UP000564378"/>
    </source>
</evidence>